<dbReference type="AlphaFoldDB" id="A0A848KQ43"/>
<gene>
    <name evidence="1" type="ORF">FGL95_28845</name>
</gene>
<organism evidence="1 2">
    <name type="scientific">Antrihabitans stalactiti</name>
    <dbReference type="NCBI Taxonomy" id="2584121"/>
    <lineage>
        <taxon>Bacteria</taxon>
        <taxon>Bacillati</taxon>
        <taxon>Actinomycetota</taxon>
        <taxon>Actinomycetes</taxon>
        <taxon>Mycobacteriales</taxon>
        <taxon>Nocardiaceae</taxon>
        <taxon>Antrihabitans</taxon>
    </lineage>
</organism>
<comment type="caution">
    <text evidence="1">The sequence shown here is derived from an EMBL/GenBank/DDBJ whole genome shotgun (WGS) entry which is preliminary data.</text>
</comment>
<protein>
    <recommendedName>
        <fullName evidence="3">DNA-binding protein</fullName>
    </recommendedName>
</protein>
<name>A0A848KQ43_9NOCA</name>
<accession>A0A848KQ43</accession>
<dbReference type="EMBL" id="VCQU01000014">
    <property type="protein sequence ID" value="NMN99044.1"/>
    <property type="molecule type" value="Genomic_DNA"/>
</dbReference>
<keyword evidence="2" id="KW-1185">Reference proteome</keyword>
<evidence type="ECO:0000313" key="1">
    <source>
        <dbReference type="EMBL" id="NMN99044.1"/>
    </source>
</evidence>
<evidence type="ECO:0008006" key="3">
    <source>
        <dbReference type="Google" id="ProtNLM"/>
    </source>
</evidence>
<evidence type="ECO:0000313" key="2">
    <source>
        <dbReference type="Proteomes" id="UP000535543"/>
    </source>
</evidence>
<dbReference type="Proteomes" id="UP000535543">
    <property type="component" value="Unassembled WGS sequence"/>
</dbReference>
<reference evidence="1 2" key="2">
    <citation type="submission" date="2020-06" db="EMBL/GenBank/DDBJ databases">
        <title>Antribacter stalactiti gen. nov., sp. nov., a new member of the family Nacardiaceae isolated from a cave.</title>
        <authorList>
            <person name="Kim I.S."/>
        </authorList>
    </citation>
    <scope>NUCLEOTIDE SEQUENCE [LARGE SCALE GENOMIC DNA]</scope>
    <source>
        <strain evidence="1 2">YC2-7</strain>
    </source>
</reference>
<proteinExistence type="predicted"/>
<reference evidence="1 2" key="1">
    <citation type="submission" date="2019-05" db="EMBL/GenBank/DDBJ databases">
        <authorList>
            <person name="Lee S.D."/>
        </authorList>
    </citation>
    <scope>NUCLEOTIDE SEQUENCE [LARGE SCALE GENOMIC DNA]</scope>
    <source>
        <strain evidence="1 2">YC2-7</strain>
    </source>
</reference>
<sequence length="198" mass="21106">MHGKVGFETALSEIVGAEITRADLVRVLHTVAEVAAAASHDPALSVHDETLLDEAGFTAQRPKATVALLSSDLQMRELVRLSLTVNAAAERLGVSPARVRQRIADHTVWAYKSGRNHLLPAAQFTDSGTVPHLDKVAPLIPRDLHPLSVHALLTRRFPELVVDGAPASIIQFLSASAGSADDITAVEHVITAAVWESA</sequence>